<dbReference type="EMBL" id="JACHMB010000001">
    <property type="protein sequence ID" value="MBB5781828.1"/>
    <property type="molecule type" value="Genomic_DNA"/>
</dbReference>
<evidence type="ECO:0000313" key="2">
    <source>
        <dbReference type="Proteomes" id="UP000579153"/>
    </source>
</evidence>
<accession>A0A7W9LFJ2</accession>
<dbReference type="AlphaFoldDB" id="A0A7W9LFJ2"/>
<gene>
    <name evidence="1" type="ORF">HD596_008584</name>
</gene>
<dbReference type="RefSeq" id="WP_185075053.1">
    <property type="nucleotide sequence ID" value="NZ_JACHMB010000001.1"/>
</dbReference>
<sequence>MDVVFGRRRFCTWRVSTRRPAGPTWRQFLTAQAHAIIACDFLVVEMVLLKRLHVLVNIKHGTRPLHLAGVTTHPTGAWPVQQARN</sequence>
<evidence type="ECO:0000313" key="1">
    <source>
        <dbReference type="EMBL" id="MBB5781828.1"/>
    </source>
</evidence>
<reference evidence="1 2" key="1">
    <citation type="submission" date="2020-08" db="EMBL/GenBank/DDBJ databases">
        <title>Sequencing the genomes of 1000 actinobacteria strains.</title>
        <authorList>
            <person name="Klenk H.-P."/>
        </authorList>
    </citation>
    <scope>NUCLEOTIDE SEQUENCE [LARGE SCALE GENOMIC DNA]</scope>
    <source>
        <strain evidence="1 2">DSM 45507</strain>
    </source>
</reference>
<proteinExistence type="predicted"/>
<dbReference type="Proteomes" id="UP000579153">
    <property type="component" value="Unassembled WGS sequence"/>
</dbReference>
<organism evidence="1 2">
    <name type="scientific">Nonomuraea jabiensis</name>
    <dbReference type="NCBI Taxonomy" id="882448"/>
    <lineage>
        <taxon>Bacteria</taxon>
        <taxon>Bacillati</taxon>
        <taxon>Actinomycetota</taxon>
        <taxon>Actinomycetes</taxon>
        <taxon>Streptosporangiales</taxon>
        <taxon>Streptosporangiaceae</taxon>
        <taxon>Nonomuraea</taxon>
    </lineage>
</organism>
<comment type="caution">
    <text evidence="1">The sequence shown here is derived from an EMBL/GenBank/DDBJ whole genome shotgun (WGS) entry which is preliminary data.</text>
</comment>
<keyword evidence="2" id="KW-1185">Reference proteome</keyword>
<name>A0A7W9LFJ2_9ACTN</name>
<protein>
    <submittedName>
        <fullName evidence="1">Uncharacterized protein</fullName>
    </submittedName>
</protein>